<dbReference type="GO" id="GO:0005634">
    <property type="term" value="C:nucleus"/>
    <property type="evidence" value="ECO:0007669"/>
    <property type="project" value="TreeGrafter"/>
</dbReference>
<dbReference type="GO" id="GO:0006414">
    <property type="term" value="P:translational elongation"/>
    <property type="evidence" value="ECO:0007669"/>
    <property type="project" value="TreeGrafter"/>
</dbReference>
<dbReference type="InterPro" id="IPR050802">
    <property type="entry name" value="EF-GSTs"/>
</dbReference>
<evidence type="ECO:0000313" key="4">
    <source>
        <dbReference type="Proteomes" id="UP000326565"/>
    </source>
</evidence>
<accession>A0A5N5WKP7</accession>
<dbReference type="PANTHER" id="PTHR43986:SF1">
    <property type="entry name" value="ELONGATION FACTOR 1-GAMMA"/>
    <property type="match status" value="1"/>
</dbReference>
<evidence type="ECO:0000259" key="2">
    <source>
        <dbReference type="PROSITE" id="PS50405"/>
    </source>
</evidence>
<dbReference type="GO" id="GO:0016740">
    <property type="term" value="F:transferase activity"/>
    <property type="evidence" value="ECO:0007669"/>
    <property type="project" value="UniProtKB-KW"/>
</dbReference>
<dbReference type="OrthoDB" id="249703at2759"/>
<organism evidence="3 4">
    <name type="scientific">Aspergillus leporis</name>
    <dbReference type="NCBI Taxonomy" id="41062"/>
    <lineage>
        <taxon>Eukaryota</taxon>
        <taxon>Fungi</taxon>
        <taxon>Dikarya</taxon>
        <taxon>Ascomycota</taxon>
        <taxon>Pezizomycotina</taxon>
        <taxon>Eurotiomycetes</taxon>
        <taxon>Eurotiomycetidae</taxon>
        <taxon>Eurotiales</taxon>
        <taxon>Aspergillaceae</taxon>
        <taxon>Aspergillus</taxon>
        <taxon>Aspergillus subgen. Circumdati</taxon>
    </lineage>
</organism>
<dbReference type="Gene3D" id="1.20.1050.10">
    <property type="match status" value="1"/>
</dbReference>
<dbReference type="PROSITE" id="PS50405">
    <property type="entry name" value="GST_CTER"/>
    <property type="match status" value="1"/>
</dbReference>
<dbReference type="PANTHER" id="PTHR43986">
    <property type="entry name" value="ELONGATION FACTOR 1-GAMMA"/>
    <property type="match status" value="1"/>
</dbReference>
<feature type="domain" description="GST C-terminal" evidence="2">
    <location>
        <begin position="79"/>
        <end position="214"/>
    </location>
</feature>
<keyword evidence="4" id="KW-1185">Reference proteome</keyword>
<dbReference type="InterPro" id="IPR010987">
    <property type="entry name" value="Glutathione-S-Trfase_C-like"/>
</dbReference>
<sequence>MTFKLYGYERNPRTKVIQIVAKAEGIELELHRVIPRQGIGKAEYEERFSISAGKIPGFEAIVTFLARYEHKTGLLGSGSLASECRVLMWMSWANQELLQTLARWFLFLIPSFTDPASYSYEAVAAGRAASLRLLDKLEDFLTGQKYLVGIEITLADIMVAIYVSRGLEWVLDAGWRSQHPAIMGHFNLVARWDPVRAVVPQFILIDKETPNRPPRGREDFAKS</sequence>
<dbReference type="AlphaFoldDB" id="A0A5N5WKP7"/>
<reference evidence="3 4" key="1">
    <citation type="submission" date="2019-04" db="EMBL/GenBank/DDBJ databases">
        <title>Friends and foes A comparative genomics study of 23 Aspergillus species from section Flavi.</title>
        <authorList>
            <consortium name="DOE Joint Genome Institute"/>
            <person name="Kjaerbolling I."/>
            <person name="Vesth T."/>
            <person name="Frisvad J.C."/>
            <person name="Nybo J.L."/>
            <person name="Theobald S."/>
            <person name="Kildgaard S."/>
            <person name="Isbrandt T."/>
            <person name="Kuo A."/>
            <person name="Sato A."/>
            <person name="Lyhne E.K."/>
            <person name="Kogle M.E."/>
            <person name="Wiebenga A."/>
            <person name="Kun R.S."/>
            <person name="Lubbers R.J."/>
            <person name="Makela M.R."/>
            <person name="Barry K."/>
            <person name="Chovatia M."/>
            <person name="Clum A."/>
            <person name="Daum C."/>
            <person name="Haridas S."/>
            <person name="He G."/>
            <person name="LaButti K."/>
            <person name="Lipzen A."/>
            <person name="Mondo S."/>
            <person name="Riley R."/>
            <person name="Salamov A."/>
            <person name="Simmons B.A."/>
            <person name="Magnuson J.K."/>
            <person name="Henrissat B."/>
            <person name="Mortensen U.H."/>
            <person name="Larsen T.O."/>
            <person name="Devries R.P."/>
            <person name="Grigoriev I.V."/>
            <person name="Machida M."/>
            <person name="Baker S.E."/>
            <person name="Andersen M.R."/>
        </authorList>
    </citation>
    <scope>NUCLEOTIDE SEQUENCE [LARGE SCALE GENOMIC DNA]</scope>
    <source>
        <strain evidence="3 4">CBS 151.66</strain>
    </source>
</reference>
<dbReference type="Pfam" id="PF00043">
    <property type="entry name" value="GST_C"/>
    <property type="match status" value="1"/>
</dbReference>
<evidence type="ECO:0000313" key="3">
    <source>
        <dbReference type="EMBL" id="KAB8068849.1"/>
    </source>
</evidence>
<proteinExistence type="inferred from homology"/>
<comment type="similarity">
    <text evidence="1">Belongs to the GST superfamily.</text>
</comment>
<dbReference type="Proteomes" id="UP000326565">
    <property type="component" value="Unassembled WGS sequence"/>
</dbReference>
<gene>
    <name evidence="3" type="ORF">BDV29DRAFT_195352</name>
</gene>
<evidence type="ECO:0000256" key="1">
    <source>
        <dbReference type="ARBA" id="ARBA00007409"/>
    </source>
</evidence>
<dbReference type="InterPro" id="IPR036282">
    <property type="entry name" value="Glutathione-S-Trfase_C_sf"/>
</dbReference>
<dbReference type="SUPFAM" id="SSF47616">
    <property type="entry name" value="GST C-terminal domain-like"/>
    <property type="match status" value="1"/>
</dbReference>
<protein>
    <submittedName>
        <fullName evidence="3">Glutathione S-transferase</fullName>
    </submittedName>
</protein>
<name>A0A5N5WKP7_9EURO</name>
<dbReference type="InterPro" id="IPR004046">
    <property type="entry name" value="GST_C"/>
</dbReference>
<dbReference type="EMBL" id="ML732370">
    <property type="protein sequence ID" value="KAB8068849.1"/>
    <property type="molecule type" value="Genomic_DNA"/>
</dbReference>
<dbReference type="CDD" id="cd03181">
    <property type="entry name" value="GST_C_EF1Bgamma_like"/>
    <property type="match status" value="1"/>
</dbReference>
<keyword evidence="3" id="KW-0808">Transferase</keyword>
<dbReference type="GO" id="GO:0005737">
    <property type="term" value="C:cytoplasm"/>
    <property type="evidence" value="ECO:0007669"/>
    <property type="project" value="TreeGrafter"/>
</dbReference>